<feature type="compositionally biased region" description="Low complexity" evidence="1">
    <location>
        <begin position="832"/>
        <end position="842"/>
    </location>
</feature>
<feature type="compositionally biased region" description="Basic and acidic residues" evidence="1">
    <location>
        <begin position="966"/>
        <end position="980"/>
    </location>
</feature>
<feature type="compositionally biased region" description="Basic residues" evidence="1">
    <location>
        <begin position="157"/>
        <end position="168"/>
    </location>
</feature>
<evidence type="ECO:0000256" key="1">
    <source>
        <dbReference type="SAM" id="MobiDB-lite"/>
    </source>
</evidence>
<feature type="region of interest" description="Disordered" evidence="1">
    <location>
        <begin position="554"/>
        <end position="761"/>
    </location>
</feature>
<name>A0ABQ7G8Z1_DUNSA</name>
<organism evidence="2 3">
    <name type="scientific">Dunaliella salina</name>
    <name type="common">Green alga</name>
    <name type="synonym">Protococcus salinus</name>
    <dbReference type="NCBI Taxonomy" id="3046"/>
    <lineage>
        <taxon>Eukaryota</taxon>
        <taxon>Viridiplantae</taxon>
        <taxon>Chlorophyta</taxon>
        <taxon>core chlorophytes</taxon>
        <taxon>Chlorophyceae</taxon>
        <taxon>CS clade</taxon>
        <taxon>Chlamydomonadales</taxon>
        <taxon>Dunaliellaceae</taxon>
        <taxon>Dunaliella</taxon>
    </lineage>
</organism>
<feature type="compositionally biased region" description="Gly residues" evidence="1">
    <location>
        <begin position="138"/>
        <end position="149"/>
    </location>
</feature>
<keyword evidence="3" id="KW-1185">Reference proteome</keyword>
<feature type="compositionally biased region" description="Low complexity" evidence="1">
    <location>
        <begin position="644"/>
        <end position="683"/>
    </location>
</feature>
<feature type="compositionally biased region" description="Low complexity" evidence="1">
    <location>
        <begin position="8"/>
        <end position="19"/>
    </location>
</feature>
<feature type="compositionally biased region" description="Low complexity" evidence="1">
    <location>
        <begin position="696"/>
        <end position="707"/>
    </location>
</feature>
<evidence type="ECO:0000313" key="2">
    <source>
        <dbReference type="EMBL" id="KAF5831035.1"/>
    </source>
</evidence>
<feature type="compositionally biased region" description="Low complexity" evidence="1">
    <location>
        <begin position="94"/>
        <end position="109"/>
    </location>
</feature>
<dbReference type="Proteomes" id="UP000815325">
    <property type="component" value="Unassembled WGS sequence"/>
</dbReference>
<feature type="compositionally biased region" description="Low complexity" evidence="1">
    <location>
        <begin position="609"/>
        <end position="628"/>
    </location>
</feature>
<feature type="compositionally biased region" description="Basic and acidic residues" evidence="1">
    <location>
        <begin position="781"/>
        <end position="801"/>
    </location>
</feature>
<comment type="caution">
    <text evidence="2">The sequence shown here is derived from an EMBL/GenBank/DDBJ whole genome shotgun (WGS) entry which is preliminary data.</text>
</comment>
<feature type="region of interest" description="Disordered" evidence="1">
    <location>
        <begin position="1"/>
        <end position="63"/>
    </location>
</feature>
<sequence length="995" mass="100245">MLGAQQHPAAAPRRIAPLPVHSGTTTARQQQVGGGAGVLAGAAAPGQTTAPASQHPRTPRMHVDLSVCSVVSYSKEKKKLRQASHPPGCETPPDSDSSSSDSEGSSSDAGSEDSDQKGSSGSEMEEASCASDAAVTSGGEGGVRGGSGGRSSDKGGHKPRRRRAKRQKLVTYEADFVDDTEVLEARAATKEPKYGSVSNGFYVNQGRIETLEDEAEAKEAATKGKGRGPRASRAAGTARDKDARQGAASADELPVRKRAGAADQAKSSADEHPLGNKKRKPDGEQSKPTPAPKKAKKAADPPTSEGPNAPPRAPASAATVPPASPPSALQPAPAASTQPSDAAAFPPNMSLAQRAALAVALLHPSRGEHQHMLRGPASIVHHGSITSKLRDLTKASGTQEAPTVSAMKQALKHALASLAMALHRDGNPPEDHAAVVQALAHEGGALWPNPEAVAAELKTLQDRQLGSLASLRDSLREQLASGTGIVLSPAGADGTPCQQDLTPQALGIWEKLLALQRKLHGVTSEGPLLEEVASWGAAQGATVAAPAAAAVANSAGNPECRGAGPSSHSPDAAQPATSVTDLVPSASCPNPSHAPHTLGSEAALPPRPQQQQHRQQDASAPATVAAATEEADTAPGSAAHAAEQPGGSSASQPPAAGTAPGSAAHAAHAARAARAAQQPGRPSTAPRPGVPSTTTQPGGPSASQQPGGPLPTSQPPGGPSTSQPPSSNERQGDGAAADTQPRAVSGEQALPPASHYATGKPVGVSVLGSTAAAATNNQARNGEDAVVEGRDDAVRDGEGAHVEAAAAAAAGDSSGAEGEGEGTSGPADDEPAPAAANGAANGARDKGSSSGSASAQLPGAAEEATMLEAALAQASSKGGNADLLSAQYKIQVSIYSKAVLKALCYAGAEGFSTKDIRQHIQQHGYLVNWKGDTSSISQALKTKKMSPILAHIGGYRYALRAFPGVDDREQEKPVRADRQGHAQSHGKPSGGQPHP</sequence>
<dbReference type="EMBL" id="MU069983">
    <property type="protein sequence ID" value="KAF5831035.1"/>
    <property type="molecule type" value="Genomic_DNA"/>
</dbReference>
<proteinExistence type="predicted"/>
<protein>
    <recommendedName>
        <fullName evidence="4">Hpc2-related domain-containing protein</fullName>
    </recommendedName>
</protein>
<reference evidence="2" key="1">
    <citation type="submission" date="2017-08" db="EMBL/GenBank/DDBJ databases">
        <authorList>
            <person name="Polle J.E."/>
            <person name="Barry K."/>
            <person name="Cushman J."/>
            <person name="Schmutz J."/>
            <person name="Tran D."/>
            <person name="Hathwaick L.T."/>
            <person name="Yim W.C."/>
            <person name="Jenkins J."/>
            <person name="Mckie-Krisberg Z.M."/>
            <person name="Prochnik S."/>
            <person name="Lindquist E."/>
            <person name="Dockter R.B."/>
            <person name="Adam C."/>
            <person name="Molina H."/>
            <person name="Bunkerborg J."/>
            <person name="Jin E."/>
            <person name="Buchheim M."/>
            <person name="Magnuson J."/>
        </authorList>
    </citation>
    <scope>NUCLEOTIDE SEQUENCE</scope>
    <source>
        <strain evidence="2">CCAP 19/18</strain>
    </source>
</reference>
<gene>
    <name evidence="2" type="ORF">DUNSADRAFT_13686</name>
</gene>
<feature type="compositionally biased region" description="Low complexity" evidence="1">
    <location>
        <begin position="314"/>
        <end position="344"/>
    </location>
</feature>
<evidence type="ECO:0008006" key="4">
    <source>
        <dbReference type="Google" id="ProtNLM"/>
    </source>
</evidence>
<feature type="region of interest" description="Disordered" evidence="1">
    <location>
        <begin position="213"/>
        <end position="345"/>
    </location>
</feature>
<feature type="region of interest" description="Disordered" evidence="1">
    <location>
        <begin position="75"/>
        <end position="168"/>
    </location>
</feature>
<feature type="compositionally biased region" description="Low complexity" evidence="1">
    <location>
        <begin position="39"/>
        <end position="54"/>
    </location>
</feature>
<accession>A0ABQ7G8Z1</accession>
<feature type="compositionally biased region" description="Pro residues" evidence="1">
    <location>
        <begin position="708"/>
        <end position="718"/>
    </location>
</feature>
<feature type="region of interest" description="Disordered" evidence="1">
    <location>
        <begin position="966"/>
        <end position="995"/>
    </location>
</feature>
<evidence type="ECO:0000313" key="3">
    <source>
        <dbReference type="Proteomes" id="UP000815325"/>
    </source>
</evidence>
<feature type="compositionally biased region" description="Low complexity" evidence="1">
    <location>
        <begin position="802"/>
        <end position="816"/>
    </location>
</feature>
<feature type="region of interest" description="Disordered" evidence="1">
    <location>
        <begin position="774"/>
        <end position="860"/>
    </location>
</feature>